<feature type="region of interest" description="Disordered" evidence="1">
    <location>
        <begin position="226"/>
        <end position="245"/>
    </location>
</feature>
<evidence type="ECO:0000256" key="1">
    <source>
        <dbReference type="SAM" id="MobiDB-lite"/>
    </source>
</evidence>
<evidence type="ECO:0000313" key="2">
    <source>
        <dbReference type="EMBL" id="KAK5784394.1"/>
    </source>
</evidence>
<protein>
    <recommendedName>
        <fullName evidence="4">Retrovirus-related Pol polyprotein from transposon RE1</fullName>
    </recommendedName>
</protein>
<dbReference type="PANTHER" id="PTHR47481">
    <property type="match status" value="1"/>
</dbReference>
<organism evidence="2 3">
    <name type="scientific">Gossypium arboreum</name>
    <name type="common">Tree cotton</name>
    <name type="synonym">Gossypium nanking</name>
    <dbReference type="NCBI Taxonomy" id="29729"/>
    <lineage>
        <taxon>Eukaryota</taxon>
        <taxon>Viridiplantae</taxon>
        <taxon>Streptophyta</taxon>
        <taxon>Embryophyta</taxon>
        <taxon>Tracheophyta</taxon>
        <taxon>Spermatophyta</taxon>
        <taxon>Magnoliopsida</taxon>
        <taxon>eudicotyledons</taxon>
        <taxon>Gunneridae</taxon>
        <taxon>Pentapetalae</taxon>
        <taxon>rosids</taxon>
        <taxon>malvids</taxon>
        <taxon>Malvales</taxon>
        <taxon>Malvaceae</taxon>
        <taxon>Malvoideae</taxon>
        <taxon>Gossypium</taxon>
    </lineage>
</organism>
<evidence type="ECO:0008006" key="4">
    <source>
        <dbReference type="Google" id="ProtNLM"/>
    </source>
</evidence>
<gene>
    <name evidence="2" type="ORF">PVK06_038917</name>
</gene>
<feature type="compositionally biased region" description="Polar residues" evidence="1">
    <location>
        <begin position="234"/>
        <end position="245"/>
    </location>
</feature>
<accession>A0ABR0N448</accession>
<dbReference type="Pfam" id="PF14223">
    <property type="entry name" value="Retrotran_gag_2"/>
    <property type="match status" value="1"/>
</dbReference>
<comment type="caution">
    <text evidence="2">The sequence shown here is derived from an EMBL/GenBank/DDBJ whole genome shotgun (WGS) entry which is preliminary data.</text>
</comment>
<dbReference type="EMBL" id="JARKNE010000011">
    <property type="protein sequence ID" value="KAK5784394.1"/>
    <property type="molecule type" value="Genomic_DNA"/>
</dbReference>
<dbReference type="PANTHER" id="PTHR47481:SF22">
    <property type="entry name" value="RETROTRANSPOSON GAG DOMAIN-CONTAINING PROTEIN"/>
    <property type="match status" value="1"/>
</dbReference>
<proteinExistence type="predicted"/>
<sequence length="304" mass="34363">MAIDNSISNPFDPKNPLTIVTILNTIKLNFTNYLSWKTQIESIPIGYHLFKFIDGTHPCPPKTIITNNTTSINPAYQTWLRQDKLLFGALVGTISQKLVPLVLWCTTSAETWTVLVNIYAHPSRGNIKQIKDNLKNISKGSQTIIDYIQAIKIKADELATLGKPLDIDDLIEKVLEGLNDTFRPVINAVNSRDTAITFDELHEKLINRELALHKSSSSVSVTAYSTHTHRSNQRFHQSPTPSASQQYNRPMHLFWANVSGVELRGMLSLSAHSFANGFQMQLHLHIKSIHLHLVRIHHSNLKFM</sequence>
<dbReference type="Proteomes" id="UP001358586">
    <property type="component" value="Chromosome 11"/>
</dbReference>
<evidence type="ECO:0000313" key="3">
    <source>
        <dbReference type="Proteomes" id="UP001358586"/>
    </source>
</evidence>
<reference evidence="2 3" key="1">
    <citation type="submission" date="2023-03" db="EMBL/GenBank/DDBJ databases">
        <title>WGS of Gossypium arboreum.</title>
        <authorList>
            <person name="Yu D."/>
        </authorList>
    </citation>
    <scope>NUCLEOTIDE SEQUENCE [LARGE SCALE GENOMIC DNA]</scope>
    <source>
        <tissue evidence="2">Leaf</tissue>
    </source>
</reference>
<name>A0ABR0N448_GOSAR</name>
<keyword evidence="3" id="KW-1185">Reference proteome</keyword>